<evidence type="ECO:0000313" key="3">
    <source>
        <dbReference type="Proteomes" id="UP000824540"/>
    </source>
</evidence>
<keyword evidence="3" id="KW-1185">Reference proteome</keyword>
<name>A0A8T2MT98_9TELE</name>
<accession>A0A8T2MT98</accession>
<evidence type="ECO:0000313" key="2">
    <source>
        <dbReference type="EMBL" id="KAG9335500.1"/>
    </source>
</evidence>
<gene>
    <name evidence="2" type="ORF">JZ751_004630</name>
    <name evidence="1" type="ORF">JZ751_025344</name>
</gene>
<dbReference type="Proteomes" id="UP000824540">
    <property type="component" value="Unassembled WGS sequence"/>
</dbReference>
<evidence type="ECO:0000313" key="1">
    <source>
        <dbReference type="EMBL" id="KAG9330430.1"/>
    </source>
</evidence>
<organism evidence="1 3">
    <name type="scientific">Albula glossodonta</name>
    <name type="common">roundjaw bonefish</name>
    <dbReference type="NCBI Taxonomy" id="121402"/>
    <lineage>
        <taxon>Eukaryota</taxon>
        <taxon>Metazoa</taxon>
        <taxon>Chordata</taxon>
        <taxon>Craniata</taxon>
        <taxon>Vertebrata</taxon>
        <taxon>Euteleostomi</taxon>
        <taxon>Actinopterygii</taxon>
        <taxon>Neopterygii</taxon>
        <taxon>Teleostei</taxon>
        <taxon>Albuliformes</taxon>
        <taxon>Albulidae</taxon>
        <taxon>Albula</taxon>
    </lineage>
</organism>
<dbReference type="AlphaFoldDB" id="A0A8T2MT98"/>
<proteinExistence type="predicted"/>
<dbReference type="EMBL" id="JAFBMS010000119">
    <property type="protein sequence ID" value="KAG9335500.1"/>
    <property type="molecule type" value="Genomic_DNA"/>
</dbReference>
<sequence>MKMISVPLFGCIDYWLYQQLWMERSSVSHREVCHMQLCSTDSLRTCDYQSLCTFPRHTKEESAVTKAPCFGPCLTQRQKNMLPIGRNVMTNEEHIGNPALKFVWLETTTFSWLYRTLVCSRLALCAHPTKKFDSELREAFSQNRAPSFQQSSSPSAESNGRRVTGNFLGHGNFQGSVNVKVSADYEGDIGLFAIVARWLHCTALCCTELS</sequence>
<protein>
    <submittedName>
        <fullName evidence="1">Uncharacterized protein</fullName>
    </submittedName>
</protein>
<comment type="caution">
    <text evidence="1">The sequence shown here is derived from an EMBL/GenBank/DDBJ whole genome shotgun (WGS) entry which is preliminary data.</text>
</comment>
<reference evidence="1" key="1">
    <citation type="thesis" date="2021" institute="BYU ScholarsArchive" country="Provo, UT, USA">
        <title>Applications of and Algorithms for Genome Assembly and Genomic Analyses with an Emphasis on Marine Teleosts.</title>
        <authorList>
            <person name="Pickett B.D."/>
        </authorList>
    </citation>
    <scope>NUCLEOTIDE SEQUENCE</scope>
    <source>
        <strain evidence="1">HI-2016</strain>
    </source>
</reference>
<dbReference type="EMBL" id="JAFBMS010000609">
    <property type="protein sequence ID" value="KAG9330430.1"/>
    <property type="molecule type" value="Genomic_DNA"/>
</dbReference>